<gene>
    <name evidence="1" type="ORF">GCM10023161_14920</name>
</gene>
<organism evidence="1 2">
    <name type="scientific">Mycobacterium paraffinicum</name>
    <dbReference type="NCBI Taxonomy" id="53378"/>
    <lineage>
        <taxon>Bacteria</taxon>
        <taxon>Bacillati</taxon>
        <taxon>Actinomycetota</taxon>
        <taxon>Actinomycetes</taxon>
        <taxon>Mycobacteriales</taxon>
        <taxon>Mycobacteriaceae</taxon>
        <taxon>Mycobacterium</taxon>
    </lineage>
</organism>
<proteinExistence type="predicted"/>
<protein>
    <submittedName>
        <fullName evidence="1">DUF4226 domain-containing protein</fullName>
    </submittedName>
</protein>
<keyword evidence="2" id="KW-1185">Reference proteome</keyword>
<reference evidence="2" key="1">
    <citation type="journal article" date="2019" name="Int. J. Syst. Evol. Microbiol.">
        <title>The Global Catalogue of Microorganisms (GCM) 10K type strain sequencing project: providing services to taxonomists for standard genome sequencing and annotation.</title>
        <authorList>
            <consortium name="The Broad Institute Genomics Platform"/>
            <consortium name="The Broad Institute Genome Sequencing Center for Infectious Disease"/>
            <person name="Wu L."/>
            <person name="Ma J."/>
        </authorList>
    </citation>
    <scope>NUCLEOTIDE SEQUENCE [LARGE SCALE GENOMIC DNA]</scope>
    <source>
        <strain evidence="2">JCM 17782</strain>
    </source>
</reference>
<dbReference type="Pfam" id="PF10774">
    <property type="entry name" value="DUF4226"/>
    <property type="match status" value="1"/>
</dbReference>
<name>A0ABP8RFL3_9MYCO</name>
<dbReference type="Proteomes" id="UP001501417">
    <property type="component" value="Unassembled WGS sequence"/>
</dbReference>
<evidence type="ECO:0000313" key="1">
    <source>
        <dbReference type="EMBL" id="GAA4537683.1"/>
    </source>
</evidence>
<evidence type="ECO:0000313" key="2">
    <source>
        <dbReference type="Proteomes" id="UP001501417"/>
    </source>
</evidence>
<comment type="caution">
    <text evidence="1">The sequence shown here is derived from an EMBL/GenBank/DDBJ whole genome shotgun (WGS) entry which is preliminary data.</text>
</comment>
<accession>A0ABP8RFL3</accession>
<dbReference type="InterPro" id="IPR019710">
    <property type="entry name" value="DUF4226"/>
</dbReference>
<sequence>MRFADRYDKQGEPMTEQAGPSVAAIQARQSALAGQHGTAADADRMLAEVLTSAHAAMREGARRLDAIAEQIDHATVYQANLAVDTPMGAREFQRFLLAKQREITAVVEGARELSRAKKAVLEGLRDRYAAGNA</sequence>
<dbReference type="EMBL" id="BAABGF010000017">
    <property type="protein sequence ID" value="GAA4537683.1"/>
    <property type="molecule type" value="Genomic_DNA"/>
</dbReference>